<protein>
    <submittedName>
        <fullName evidence="2">Uncharacterized protein</fullName>
    </submittedName>
</protein>
<evidence type="ECO:0000256" key="1">
    <source>
        <dbReference type="SAM" id="Phobius"/>
    </source>
</evidence>
<feature type="transmembrane region" description="Helical" evidence="1">
    <location>
        <begin position="70"/>
        <end position="88"/>
    </location>
</feature>
<keyword evidence="1" id="KW-0472">Membrane</keyword>
<sequence length="117" mass="14019">MSPRDAYRHMTSGRSLVRPNLGFWRTTQKQSSHRRIHISPIGSSSYQRWSRYRSLLELLQSHSLSLFPLFAYRYDIVISASLYVYFLLSIRRLDDITIKVRTKIILFYLFFLFQPPQ</sequence>
<keyword evidence="1" id="KW-0812">Transmembrane</keyword>
<name>A0A0B2VAZ8_TOXCA</name>
<dbReference type="AlphaFoldDB" id="A0A0B2VAZ8"/>
<dbReference type="Proteomes" id="UP000031036">
    <property type="component" value="Unassembled WGS sequence"/>
</dbReference>
<organism evidence="2 3">
    <name type="scientific">Toxocara canis</name>
    <name type="common">Canine roundworm</name>
    <dbReference type="NCBI Taxonomy" id="6265"/>
    <lineage>
        <taxon>Eukaryota</taxon>
        <taxon>Metazoa</taxon>
        <taxon>Ecdysozoa</taxon>
        <taxon>Nematoda</taxon>
        <taxon>Chromadorea</taxon>
        <taxon>Rhabditida</taxon>
        <taxon>Spirurina</taxon>
        <taxon>Ascaridomorpha</taxon>
        <taxon>Ascaridoidea</taxon>
        <taxon>Toxocaridae</taxon>
        <taxon>Toxocara</taxon>
    </lineage>
</organism>
<dbReference type="EMBL" id="JPKZ01002073">
    <property type="protein sequence ID" value="KHN78632.1"/>
    <property type="molecule type" value="Genomic_DNA"/>
</dbReference>
<comment type="caution">
    <text evidence="2">The sequence shown here is derived from an EMBL/GenBank/DDBJ whole genome shotgun (WGS) entry which is preliminary data.</text>
</comment>
<keyword evidence="1" id="KW-1133">Transmembrane helix</keyword>
<proteinExistence type="predicted"/>
<reference evidence="2 3" key="1">
    <citation type="submission" date="2014-11" db="EMBL/GenBank/DDBJ databases">
        <title>Genetic blueprint of the zoonotic pathogen Toxocara canis.</title>
        <authorList>
            <person name="Zhu X.-Q."/>
            <person name="Korhonen P.K."/>
            <person name="Cai H."/>
            <person name="Young N.D."/>
            <person name="Nejsum P."/>
            <person name="von Samson-Himmelstjerna G."/>
            <person name="Boag P.R."/>
            <person name="Tan P."/>
            <person name="Li Q."/>
            <person name="Min J."/>
            <person name="Yang Y."/>
            <person name="Wang X."/>
            <person name="Fang X."/>
            <person name="Hall R.S."/>
            <person name="Hofmann A."/>
            <person name="Sternberg P.W."/>
            <person name="Jex A.R."/>
            <person name="Gasser R.B."/>
        </authorList>
    </citation>
    <scope>NUCLEOTIDE SEQUENCE [LARGE SCALE GENOMIC DNA]</scope>
    <source>
        <strain evidence="2">PN_DK_2014</strain>
    </source>
</reference>
<accession>A0A0B2VAZ8</accession>
<keyword evidence="3" id="KW-1185">Reference proteome</keyword>
<evidence type="ECO:0000313" key="3">
    <source>
        <dbReference type="Proteomes" id="UP000031036"/>
    </source>
</evidence>
<evidence type="ECO:0000313" key="2">
    <source>
        <dbReference type="EMBL" id="KHN78632.1"/>
    </source>
</evidence>
<gene>
    <name evidence="2" type="ORF">Tcan_17510</name>
</gene>